<dbReference type="SUPFAM" id="SSF55785">
    <property type="entry name" value="PYP-like sensor domain (PAS domain)"/>
    <property type="match status" value="1"/>
</dbReference>
<comment type="catalytic activity">
    <reaction evidence="1">
        <text>ATP + protein L-histidine = ADP + protein N-phospho-L-histidine.</text>
        <dbReference type="EC" id="2.7.13.3"/>
    </reaction>
</comment>
<dbReference type="Pfam" id="PF00989">
    <property type="entry name" value="PAS"/>
    <property type="match status" value="1"/>
</dbReference>
<dbReference type="Pfam" id="PF00512">
    <property type="entry name" value="HisKA"/>
    <property type="match status" value="1"/>
</dbReference>
<evidence type="ECO:0000256" key="6">
    <source>
        <dbReference type="ARBA" id="ARBA00022679"/>
    </source>
</evidence>
<dbReference type="STRING" id="673.AL542_03090"/>
<keyword evidence="5 14" id="KW-0597">Phosphoprotein</keyword>
<dbReference type="SMART" id="SM00448">
    <property type="entry name" value="REC"/>
    <property type="match status" value="1"/>
</dbReference>
<evidence type="ECO:0000256" key="8">
    <source>
        <dbReference type="ARBA" id="ARBA00022741"/>
    </source>
</evidence>
<dbReference type="Gene3D" id="1.10.287.130">
    <property type="match status" value="1"/>
</dbReference>
<dbReference type="SMART" id="SM00388">
    <property type="entry name" value="HisKA"/>
    <property type="match status" value="1"/>
</dbReference>
<dbReference type="PROSITE" id="PS50885">
    <property type="entry name" value="HAMP"/>
    <property type="match status" value="1"/>
</dbReference>
<dbReference type="PROSITE" id="PS50110">
    <property type="entry name" value="RESPONSE_REGULATORY"/>
    <property type="match status" value="1"/>
</dbReference>
<keyword evidence="11 15" id="KW-1133">Transmembrane helix</keyword>
<dbReference type="RefSeq" id="WP_114995342.1">
    <property type="nucleotide sequence ID" value="NZ_CABMOB010000001.1"/>
</dbReference>
<name>A0A377J7N4_GRIHO</name>
<comment type="subcellular location">
    <subcellularLocation>
        <location evidence="2">Cell membrane</location>
        <topology evidence="2">Multi-pass membrane protein</topology>
    </subcellularLocation>
</comment>
<evidence type="ECO:0000256" key="14">
    <source>
        <dbReference type="PROSITE-ProRule" id="PRU00169"/>
    </source>
</evidence>
<evidence type="ECO:0000313" key="22">
    <source>
        <dbReference type="Proteomes" id="UP000254512"/>
    </source>
</evidence>
<dbReference type="InterPro" id="IPR000014">
    <property type="entry name" value="PAS"/>
</dbReference>
<dbReference type="InterPro" id="IPR013767">
    <property type="entry name" value="PAS_fold"/>
</dbReference>
<dbReference type="EMBL" id="UGHD01000003">
    <property type="protein sequence ID" value="STO98512.1"/>
    <property type="molecule type" value="Genomic_DNA"/>
</dbReference>
<organism evidence="21 22">
    <name type="scientific">Grimontia hollisae</name>
    <name type="common">Vibrio hollisae</name>
    <dbReference type="NCBI Taxonomy" id="673"/>
    <lineage>
        <taxon>Bacteria</taxon>
        <taxon>Pseudomonadati</taxon>
        <taxon>Pseudomonadota</taxon>
        <taxon>Gammaproteobacteria</taxon>
        <taxon>Vibrionales</taxon>
        <taxon>Vibrionaceae</taxon>
        <taxon>Grimontia</taxon>
    </lineage>
</organism>
<dbReference type="FunFam" id="1.10.287.130:FF:000003">
    <property type="entry name" value="Histidine kinase"/>
    <property type="match status" value="1"/>
</dbReference>
<proteinExistence type="predicted"/>
<evidence type="ECO:0000256" key="2">
    <source>
        <dbReference type="ARBA" id="ARBA00004651"/>
    </source>
</evidence>
<evidence type="ECO:0000259" key="18">
    <source>
        <dbReference type="PROSITE" id="PS50112"/>
    </source>
</evidence>
<feature type="domain" description="Response regulatory" evidence="17">
    <location>
        <begin position="749"/>
        <end position="868"/>
    </location>
</feature>
<dbReference type="Gene3D" id="6.10.340.10">
    <property type="match status" value="1"/>
</dbReference>
<evidence type="ECO:0000256" key="10">
    <source>
        <dbReference type="ARBA" id="ARBA00022840"/>
    </source>
</evidence>
<keyword evidence="4" id="KW-1003">Cell membrane</keyword>
<dbReference type="NCBIfam" id="TIGR00229">
    <property type="entry name" value="sensory_box"/>
    <property type="match status" value="1"/>
</dbReference>
<evidence type="ECO:0000313" key="21">
    <source>
        <dbReference type="EMBL" id="STO98512.1"/>
    </source>
</evidence>
<feature type="domain" description="PAC" evidence="19">
    <location>
        <begin position="313"/>
        <end position="367"/>
    </location>
</feature>
<dbReference type="EC" id="2.7.13.3" evidence="3"/>
<dbReference type="InterPro" id="IPR035965">
    <property type="entry name" value="PAS-like_dom_sf"/>
</dbReference>
<dbReference type="GO" id="GO:0006355">
    <property type="term" value="P:regulation of DNA-templated transcription"/>
    <property type="evidence" value="ECO:0007669"/>
    <property type="project" value="InterPro"/>
</dbReference>
<evidence type="ECO:0000256" key="13">
    <source>
        <dbReference type="ARBA" id="ARBA00023136"/>
    </source>
</evidence>
<dbReference type="PANTHER" id="PTHR45339:SF1">
    <property type="entry name" value="HYBRID SIGNAL TRANSDUCTION HISTIDINE KINASE J"/>
    <property type="match status" value="1"/>
</dbReference>
<dbReference type="GO" id="GO:0005524">
    <property type="term" value="F:ATP binding"/>
    <property type="evidence" value="ECO:0007669"/>
    <property type="project" value="UniProtKB-KW"/>
</dbReference>
<reference evidence="21 22" key="1">
    <citation type="submission" date="2018-06" db="EMBL/GenBank/DDBJ databases">
        <authorList>
            <consortium name="Pathogen Informatics"/>
            <person name="Doyle S."/>
        </authorList>
    </citation>
    <scope>NUCLEOTIDE SEQUENCE [LARGE SCALE GENOMIC DNA]</scope>
    <source>
        <strain evidence="21 22">NCTC11645</strain>
    </source>
</reference>
<dbReference type="Pfam" id="PF00072">
    <property type="entry name" value="Response_reg"/>
    <property type="match status" value="1"/>
</dbReference>
<keyword evidence="6 21" id="KW-0808">Transferase</keyword>
<dbReference type="InterPro" id="IPR005467">
    <property type="entry name" value="His_kinase_dom"/>
</dbReference>
<dbReference type="SMART" id="SM00091">
    <property type="entry name" value="PAS"/>
    <property type="match status" value="1"/>
</dbReference>
<accession>A0A377J7N4</accession>
<feature type="transmembrane region" description="Helical" evidence="15">
    <location>
        <begin position="6"/>
        <end position="30"/>
    </location>
</feature>
<dbReference type="PROSITE" id="PS50112">
    <property type="entry name" value="PAS"/>
    <property type="match status" value="1"/>
</dbReference>
<dbReference type="InterPro" id="IPR036890">
    <property type="entry name" value="HATPase_C_sf"/>
</dbReference>
<evidence type="ECO:0000256" key="5">
    <source>
        <dbReference type="ARBA" id="ARBA00022553"/>
    </source>
</evidence>
<dbReference type="SMART" id="SM00304">
    <property type="entry name" value="HAMP"/>
    <property type="match status" value="1"/>
</dbReference>
<evidence type="ECO:0000256" key="15">
    <source>
        <dbReference type="SAM" id="Phobius"/>
    </source>
</evidence>
<dbReference type="InterPro" id="IPR003594">
    <property type="entry name" value="HATPase_dom"/>
</dbReference>
<dbReference type="Pfam" id="PF02518">
    <property type="entry name" value="HATPase_c"/>
    <property type="match status" value="1"/>
</dbReference>
<keyword evidence="8" id="KW-0547">Nucleotide-binding</keyword>
<feature type="domain" description="Histidine kinase" evidence="16">
    <location>
        <begin position="385"/>
        <end position="607"/>
    </location>
</feature>
<dbReference type="InterPro" id="IPR036097">
    <property type="entry name" value="HisK_dim/P_sf"/>
</dbReference>
<evidence type="ECO:0000256" key="12">
    <source>
        <dbReference type="ARBA" id="ARBA00023012"/>
    </source>
</evidence>
<dbReference type="PROSITE" id="PS50109">
    <property type="entry name" value="HIS_KIN"/>
    <property type="match status" value="1"/>
</dbReference>
<dbReference type="PRINTS" id="PR00344">
    <property type="entry name" value="BCTRLSENSOR"/>
</dbReference>
<dbReference type="PANTHER" id="PTHR45339">
    <property type="entry name" value="HYBRID SIGNAL TRANSDUCTION HISTIDINE KINASE J"/>
    <property type="match status" value="1"/>
</dbReference>
<dbReference type="Gene3D" id="3.30.565.10">
    <property type="entry name" value="Histidine kinase-like ATPase, C-terminal domain"/>
    <property type="match status" value="1"/>
</dbReference>
<keyword evidence="10" id="KW-0067">ATP-binding</keyword>
<feature type="modified residue" description="4-aspartylphosphate" evidence="14">
    <location>
        <position position="798"/>
    </location>
</feature>
<dbReference type="InterPro" id="IPR011006">
    <property type="entry name" value="CheY-like_superfamily"/>
</dbReference>
<protein>
    <recommendedName>
        <fullName evidence="3">histidine kinase</fullName>
        <ecNumber evidence="3">2.7.13.3</ecNumber>
    </recommendedName>
</protein>
<evidence type="ECO:0000256" key="11">
    <source>
        <dbReference type="ARBA" id="ARBA00022989"/>
    </source>
</evidence>
<dbReference type="GO" id="GO:0005886">
    <property type="term" value="C:plasma membrane"/>
    <property type="evidence" value="ECO:0007669"/>
    <property type="project" value="UniProtKB-SubCell"/>
</dbReference>
<dbReference type="InterPro" id="IPR000700">
    <property type="entry name" value="PAS-assoc_C"/>
</dbReference>
<keyword evidence="13 15" id="KW-0472">Membrane</keyword>
<dbReference type="Gene3D" id="3.30.450.20">
    <property type="entry name" value="PAS domain"/>
    <property type="match status" value="1"/>
</dbReference>
<evidence type="ECO:0000256" key="9">
    <source>
        <dbReference type="ARBA" id="ARBA00022777"/>
    </source>
</evidence>
<dbReference type="CDD" id="cd16922">
    <property type="entry name" value="HATPase_EvgS-ArcB-TorS-like"/>
    <property type="match status" value="1"/>
</dbReference>
<evidence type="ECO:0000259" key="19">
    <source>
        <dbReference type="PROSITE" id="PS50113"/>
    </source>
</evidence>
<dbReference type="InterPro" id="IPR003661">
    <property type="entry name" value="HisK_dim/P_dom"/>
</dbReference>
<evidence type="ECO:0000259" key="17">
    <source>
        <dbReference type="PROSITE" id="PS50110"/>
    </source>
</evidence>
<dbReference type="SUPFAM" id="SSF55874">
    <property type="entry name" value="ATPase domain of HSP90 chaperone/DNA topoisomerase II/histidine kinase"/>
    <property type="match status" value="1"/>
</dbReference>
<sequence>MSFRLKTILGIALIELVLLAILIASGIGWLRDSNEQQIIANGERLSNTFAIAVRDAIIATDLANLRAFTQEAIRDGDIAYIRVKDDQRLVLAEASSLTDESPAPNYAQTPTEARDGIYDIRYTVYIDEYPVGEIEIGLDVSAFSQLIDDAKKYAISIAALEMVLVALFSLGFGALLTKQLLALQEGALSIQQNGPGKTVPVRGNDEVAQVANAFNEMSLALSQTYQELSLEKNRYKQLAVQNKMLAEIVEQSHEAYLITDLSGYVSLSNKALDNLFGFRDNEACDKDFQTLLFGENTAEEAAYQLRDAMQLGQSITVRAECLSIDGRAVQTEITAFPIVNNAGVNDRYVLIVRDVHEQLEFEKALKHAADTAHQATRAKSQFLANMSHEIRTPMNGIIGVSEMLRESSLPKEQKGFVDIIYSSAKSLLQLINDILDFSKLEEKKLKLSEETFCLRTMVEETASMVAISASRKELLVVVDIPPDINTLVISDELRLRQVFNNLLGNAVKFTEHGYIRISVRAEPKPGDTSSTYTLTIEDTGIGIPEDKLSDITKAFEQVNSSTSRRYKGTGLGLSITKSLLSLFNSELEVVSEYNKGSRFSFTLTLPTVPTEGTDEGALTARHIAIINADPLHRPIFDRYFTYWQAKHTYLTTVELLEETKTLFDAAVVLIDQDTALYPEPYCPWIGVVSNPHHFNSLSESTGHQIIIIKPIKMRQLLQELQLSMQEEAPLPPPNECAGDKTHHTLDAMSIVVVDDIEYNRDVTKIFLSGVNDHVTYYATGQDVLSHYKKNQFDILVTDISMPDLDGYELTATLRQFEREHDVPPVFIIGLSAHAGREDYDRAVDAGMDIYLTKPVRRADLITALDQAAQKRAPLTKC</sequence>
<evidence type="ECO:0000259" key="20">
    <source>
        <dbReference type="PROSITE" id="PS50885"/>
    </source>
</evidence>
<dbReference type="InterPro" id="IPR001789">
    <property type="entry name" value="Sig_transdc_resp-reg_receiver"/>
</dbReference>
<keyword evidence="12" id="KW-0902">Two-component regulatory system</keyword>
<dbReference type="GO" id="GO:0000155">
    <property type="term" value="F:phosphorelay sensor kinase activity"/>
    <property type="evidence" value="ECO:0007669"/>
    <property type="project" value="InterPro"/>
</dbReference>
<keyword evidence="9 21" id="KW-0418">Kinase</keyword>
<dbReference type="SUPFAM" id="SSF47384">
    <property type="entry name" value="Homodimeric domain of signal transducing histidine kinase"/>
    <property type="match status" value="1"/>
</dbReference>
<dbReference type="FunFam" id="3.30.565.10:FF:000010">
    <property type="entry name" value="Sensor histidine kinase RcsC"/>
    <property type="match status" value="1"/>
</dbReference>
<dbReference type="InterPro" id="IPR003660">
    <property type="entry name" value="HAMP_dom"/>
</dbReference>
<dbReference type="Proteomes" id="UP000254512">
    <property type="component" value="Unassembled WGS sequence"/>
</dbReference>
<dbReference type="SUPFAM" id="SSF52172">
    <property type="entry name" value="CheY-like"/>
    <property type="match status" value="1"/>
</dbReference>
<evidence type="ECO:0000259" key="16">
    <source>
        <dbReference type="PROSITE" id="PS50109"/>
    </source>
</evidence>
<dbReference type="CDD" id="cd00082">
    <property type="entry name" value="HisKA"/>
    <property type="match status" value="1"/>
</dbReference>
<dbReference type="InterPro" id="IPR004358">
    <property type="entry name" value="Sig_transdc_His_kin-like_C"/>
</dbReference>
<dbReference type="CDD" id="cd06225">
    <property type="entry name" value="HAMP"/>
    <property type="match status" value="1"/>
</dbReference>
<gene>
    <name evidence="21" type="primary">barA_4</name>
    <name evidence="21" type="ORF">NCTC11645_03498</name>
</gene>
<dbReference type="AlphaFoldDB" id="A0A377J7N4"/>
<evidence type="ECO:0000256" key="1">
    <source>
        <dbReference type="ARBA" id="ARBA00000085"/>
    </source>
</evidence>
<dbReference type="Gene3D" id="3.40.50.2300">
    <property type="match status" value="1"/>
</dbReference>
<dbReference type="CDD" id="cd00130">
    <property type="entry name" value="PAS"/>
    <property type="match status" value="1"/>
</dbReference>
<evidence type="ECO:0000256" key="4">
    <source>
        <dbReference type="ARBA" id="ARBA00022475"/>
    </source>
</evidence>
<dbReference type="Pfam" id="PF00672">
    <property type="entry name" value="HAMP"/>
    <property type="match status" value="1"/>
</dbReference>
<keyword evidence="7 15" id="KW-0812">Transmembrane</keyword>
<evidence type="ECO:0000256" key="7">
    <source>
        <dbReference type="ARBA" id="ARBA00022692"/>
    </source>
</evidence>
<feature type="domain" description="PAS" evidence="18">
    <location>
        <begin position="241"/>
        <end position="312"/>
    </location>
</feature>
<dbReference type="SMART" id="SM00387">
    <property type="entry name" value="HATPase_c"/>
    <property type="match status" value="1"/>
</dbReference>
<feature type="domain" description="HAMP" evidence="20">
    <location>
        <begin position="174"/>
        <end position="226"/>
    </location>
</feature>
<evidence type="ECO:0000256" key="3">
    <source>
        <dbReference type="ARBA" id="ARBA00012438"/>
    </source>
</evidence>
<dbReference type="PROSITE" id="PS50113">
    <property type="entry name" value="PAC"/>
    <property type="match status" value="1"/>
</dbReference>
<dbReference type="CDD" id="cd17546">
    <property type="entry name" value="REC_hyHK_CKI1_RcsC-like"/>
    <property type="match status" value="1"/>
</dbReference>